<keyword evidence="1" id="KW-0472">Membrane</keyword>
<evidence type="ECO:0000313" key="3">
    <source>
        <dbReference type="EMBL" id="MFD1778510.1"/>
    </source>
</evidence>
<dbReference type="RefSeq" id="WP_388036749.1">
    <property type="nucleotide sequence ID" value="NZ_JBHUEK010000010.1"/>
</dbReference>
<evidence type="ECO:0000256" key="1">
    <source>
        <dbReference type="SAM" id="Phobius"/>
    </source>
</evidence>
<comment type="caution">
    <text evidence="3">The sequence shown here is derived from an EMBL/GenBank/DDBJ whole genome shotgun (WGS) entry which is preliminary data.</text>
</comment>
<keyword evidence="1" id="KW-1133">Transmembrane helix</keyword>
<proteinExistence type="predicted"/>
<feature type="chain" id="PRO_5046558523" evidence="2">
    <location>
        <begin position="22"/>
        <end position="146"/>
    </location>
</feature>
<accession>A0ABW4MNE1</accession>
<dbReference type="EMBL" id="JBHUEK010000010">
    <property type="protein sequence ID" value="MFD1778510.1"/>
    <property type="molecule type" value="Genomic_DNA"/>
</dbReference>
<gene>
    <name evidence="3" type="ORF">ACFSFW_07500</name>
</gene>
<protein>
    <submittedName>
        <fullName evidence="3">Uncharacterized protein</fullName>
    </submittedName>
</protein>
<reference evidence="4" key="1">
    <citation type="journal article" date="2019" name="Int. J. Syst. Evol. Microbiol.">
        <title>The Global Catalogue of Microorganisms (GCM) 10K type strain sequencing project: providing services to taxonomists for standard genome sequencing and annotation.</title>
        <authorList>
            <consortium name="The Broad Institute Genomics Platform"/>
            <consortium name="The Broad Institute Genome Sequencing Center for Infectious Disease"/>
            <person name="Wu L."/>
            <person name="Ma J."/>
        </authorList>
    </citation>
    <scope>NUCLEOTIDE SEQUENCE [LARGE SCALE GENOMIC DNA]</scope>
    <source>
        <strain evidence="4">CCUG 15531</strain>
    </source>
</reference>
<name>A0ABW4MNE1_9BACI</name>
<feature type="signal peptide" evidence="2">
    <location>
        <begin position="1"/>
        <end position="21"/>
    </location>
</feature>
<evidence type="ECO:0000256" key="2">
    <source>
        <dbReference type="SAM" id="SignalP"/>
    </source>
</evidence>
<keyword evidence="2" id="KW-0732">Signal</keyword>
<feature type="transmembrane region" description="Helical" evidence="1">
    <location>
        <begin position="122"/>
        <end position="141"/>
    </location>
</feature>
<sequence>MKKTLCMTILFLLIHSISANALSWAYFFVVHDGKVYEVKEEVLLNQTKLGKAIGKVETNADEYSGDYYGNASNYYEIGTRYYKIQGVPIIEAIAVETEEALYVKAVYVHDAPSHIKNVLTSSYFWVIFGIGIVLLVGITVLKSKQS</sequence>
<organism evidence="3 4">
    <name type="scientific">Fredinandcohnia salidurans</name>
    <dbReference type="NCBI Taxonomy" id="2595041"/>
    <lineage>
        <taxon>Bacteria</taxon>
        <taxon>Bacillati</taxon>
        <taxon>Bacillota</taxon>
        <taxon>Bacilli</taxon>
        <taxon>Bacillales</taxon>
        <taxon>Bacillaceae</taxon>
        <taxon>Fredinandcohnia</taxon>
    </lineage>
</organism>
<evidence type="ECO:0000313" key="4">
    <source>
        <dbReference type="Proteomes" id="UP001597227"/>
    </source>
</evidence>
<keyword evidence="1" id="KW-0812">Transmembrane</keyword>
<dbReference type="Proteomes" id="UP001597227">
    <property type="component" value="Unassembled WGS sequence"/>
</dbReference>
<keyword evidence="4" id="KW-1185">Reference proteome</keyword>